<accession>A0ABP7BNT4</accession>
<evidence type="ECO:0000256" key="3">
    <source>
        <dbReference type="ARBA" id="ARBA00022989"/>
    </source>
</evidence>
<protein>
    <recommendedName>
        <fullName evidence="5">HTTM-like domain-containing protein</fullName>
    </recommendedName>
</protein>
<evidence type="ECO:0000256" key="2">
    <source>
        <dbReference type="ARBA" id="ARBA00022692"/>
    </source>
</evidence>
<proteinExistence type="predicted"/>
<dbReference type="Proteomes" id="UP001410795">
    <property type="component" value="Unassembled WGS sequence"/>
</dbReference>
<evidence type="ECO:0000259" key="5">
    <source>
        <dbReference type="SMART" id="SM00752"/>
    </source>
</evidence>
<keyword evidence="3" id="KW-1133">Transmembrane helix</keyword>
<evidence type="ECO:0000256" key="1">
    <source>
        <dbReference type="ARBA" id="ARBA00004127"/>
    </source>
</evidence>
<organism evidence="6 7">
    <name type="scientific">Microbacterium marinilacus</name>
    <dbReference type="NCBI Taxonomy" id="415209"/>
    <lineage>
        <taxon>Bacteria</taxon>
        <taxon>Bacillati</taxon>
        <taxon>Actinomycetota</taxon>
        <taxon>Actinomycetes</taxon>
        <taxon>Micrococcales</taxon>
        <taxon>Microbacteriaceae</taxon>
        <taxon>Microbacterium</taxon>
    </lineage>
</organism>
<feature type="domain" description="HTTM-like" evidence="5">
    <location>
        <begin position="4"/>
        <end position="257"/>
    </location>
</feature>
<keyword evidence="4" id="KW-0472">Membrane</keyword>
<dbReference type="InterPro" id="IPR011020">
    <property type="entry name" value="HTTM-like"/>
</dbReference>
<comment type="subcellular location">
    <subcellularLocation>
        <location evidence="1">Endomembrane system</location>
        <topology evidence="1">Multi-pass membrane protein</topology>
    </subcellularLocation>
</comment>
<keyword evidence="2" id="KW-0812">Transmembrane</keyword>
<name>A0ABP7BNT4_9MICO</name>
<dbReference type="RefSeq" id="WP_221857804.1">
    <property type="nucleotide sequence ID" value="NZ_BAAAYV010000016.1"/>
</dbReference>
<dbReference type="SMART" id="SM00752">
    <property type="entry name" value="HTTM"/>
    <property type="match status" value="1"/>
</dbReference>
<evidence type="ECO:0000313" key="6">
    <source>
        <dbReference type="EMBL" id="GAA3664282.1"/>
    </source>
</evidence>
<evidence type="ECO:0000256" key="4">
    <source>
        <dbReference type="ARBA" id="ARBA00023136"/>
    </source>
</evidence>
<keyword evidence="7" id="KW-1185">Reference proteome</keyword>
<evidence type="ECO:0000313" key="7">
    <source>
        <dbReference type="Proteomes" id="UP001410795"/>
    </source>
</evidence>
<gene>
    <name evidence="6" type="ORF">GCM10022202_27850</name>
</gene>
<sequence length="267" mass="29443">MITAARITAFGALVGSLEELSRPDDMHDRGLFSWPVRRTGLRVLSNRKLTPILRNFEHPRYQKIVGLRTLAATAVLLLPGTSRARKAALFGLSGLMVAKSYRSTYGSDGSDQMSFITTTLASAASLPTLSPTQRGMFSGFLAFQSTLSYFAAGVAKLRSPAWRDGSAVTGIFRTKTYGDEGLYKFIRNRPWAAKGLAWAVIIAETAFPVVLILPPVPRRALLGLAAIFHVGNARYMGLNRFFWAFLGTYPVVDERADALQRLIRKKR</sequence>
<dbReference type="EMBL" id="BAAAYV010000016">
    <property type="protein sequence ID" value="GAA3664282.1"/>
    <property type="molecule type" value="Genomic_DNA"/>
</dbReference>
<comment type="caution">
    <text evidence="6">The sequence shown here is derived from an EMBL/GenBank/DDBJ whole genome shotgun (WGS) entry which is preliminary data.</text>
</comment>
<reference evidence="7" key="1">
    <citation type="journal article" date="2019" name="Int. J. Syst. Evol. Microbiol.">
        <title>The Global Catalogue of Microorganisms (GCM) 10K type strain sequencing project: providing services to taxonomists for standard genome sequencing and annotation.</title>
        <authorList>
            <consortium name="The Broad Institute Genomics Platform"/>
            <consortium name="The Broad Institute Genome Sequencing Center for Infectious Disease"/>
            <person name="Wu L."/>
            <person name="Ma J."/>
        </authorList>
    </citation>
    <scope>NUCLEOTIDE SEQUENCE [LARGE SCALE GENOMIC DNA]</scope>
    <source>
        <strain evidence="7">JCM 16546</strain>
    </source>
</reference>